<dbReference type="Pfam" id="PF09739">
    <property type="entry name" value="MCM_bind"/>
    <property type="match status" value="1"/>
</dbReference>
<accession>A0A0C2Z799</accession>
<comment type="subcellular location">
    <subcellularLocation>
        <location evidence="1">Nucleus</location>
    </subcellularLocation>
</comment>
<dbReference type="AlphaFoldDB" id="A0A0C2Z799"/>
<dbReference type="EMBL" id="KN831768">
    <property type="protein sequence ID" value="KIM49017.1"/>
    <property type="molecule type" value="Genomic_DNA"/>
</dbReference>
<dbReference type="OrthoDB" id="329666at2759"/>
<sequence length="475" mass="52281">MSSFNTLRDLYKQHGLHNFPAIVTQHFRNALASEQIPELDLHNPPASFPDGSLVLFRAMIQDTSLPSTLYLATTADGHCGGWGIPEVTSPDQDVDYSNLREASTFWAVSIPGLSAWCSSNESQSPPLDLHQPIQPHKFPLPGVNHIGVQVKIYDQNLSKDLRATDLVSFVGMLDSEPLQSGFDLPESIHVPTLHVLFSTPIPITIVPRLFPEPSLLPKVNALREEVITWIAEEGLAGDRIAAEWVLLCTIARVRSRQPPILPLSLTISGFPSNPENSQATPALYRVLSHLFPIVTLYPLVLDALNNTPFQPKSKDEDLHSGLLQQPKGAILLLTEGAVKEGGILSEGVMSIRSVQQMLKHQTLEYTFPFSGFEFETDVNVVVTTEGRQSIVFETDINIPFRPAISEGVTNELYKTVAVPSEEKLLLFRQLVGGSKIGDVTVTKAFGKYIEDDFVRERALNSEKTNGTTGLASFSI</sequence>
<keyword evidence="4" id="KW-1185">Reference proteome</keyword>
<evidence type="ECO:0000313" key="4">
    <source>
        <dbReference type="Proteomes" id="UP000053424"/>
    </source>
</evidence>
<reference evidence="4" key="2">
    <citation type="submission" date="2015-01" db="EMBL/GenBank/DDBJ databases">
        <title>Evolutionary Origins and Diversification of the Mycorrhizal Mutualists.</title>
        <authorList>
            <consortium name="DOE Joint Genome Institute"/>
            <consortium name="Mycorrhizal Genomics Consortium"/>
            <person name="Kohler A."/>
            <person name="Kuo A."/>
            <person name="Nagy L.G."/>
            <person name="Floudas D."/>
            <person name="Copeland A."/>
            <person name="Barry K.W."/>
            <person name="Cichocki N."/>
            <person name="Veneault-Fourrey C."/>
            <person name="LaButti K."/>
            <person name="Lindquist E.A."/>
            <person name="Lipzen A."/>
            <person name="Lundell T."/>
            <person name="Morin E."/>
            <person name="Murat C."/>
            <person name="Riley R."/>
            <person name="Ohm R."/>
            <person name="Sun H."/>
            <person name="Tunlid A."/>
            <person name="Henrissat B."/>
            <person name="Grigoriev I.V."/>
            <person name="Hibbett D.S."/>
            <person name="Martin F."/>
        </authorList>
    </citation>
    <scope>NUCLEOTIDE SEQUENCE [LARGE SCALE GENOMIC DNA]</scope>
    <source>
        <strain evidence="4">h7</strain>
    </source>
</reference>
<protein>
    <recommendedName>
        <fullName evidence="5">Mini-chromosome maintenance complex-binding protein</fullName>
    </recommendedName>
</protein>
<dbReference type="GO" id="GO:0003682">
    <property type="term" value="F:chromatin binding"/>
    <property type="evidence" value="ECO:0007669"/>
    <property type="project" value="TreeGrafter"/>
</dbReference>
<proteinExistence type="predicted"/>
<name>A0A0C2Z799_HEBCY</name>
<dbReference type="HOGENOM" id="CLU_029811_2_0_1"/>
<dbReference type="GO" id="GO:0006261">
    <property type="term" value="P:DNA-templated DNA replication"/>
    <property type="evidence" value="ECO:0007669"/>
    <property type="project" value="TreeGrafter"/>
</dbReference>
<evidence type="ECO:0000256" key="2">
    <source>
        <dbReference type="ARBA" id="ARBA00023242"/>
    </source>
</evidence>
<evidence type="ECO:0000256" key="1">
    <source>
        <dbReference type="ARBA" id="ARBA00004123"/>
    </source>
</evidence>
<organism evidence="3 4">
    <name type="scientific">Hebeloma cylindrosporum</name>
    <dbReference type="NCBI Taxonomy" id="76867"/>
    <lineage>
        <taxon>Eukaryota</taxon>
        <taxon>Fungi</taxon>
        <taxon>Dikarya</taxon>
        <taxon>Basidiomycota</taxon>
        <taxon>Agaricomycotina</taxon>
        <taxon>Agaricomycetes</taxon>
        <taxon>Agaricomycetidae</taxon>
        <taxon>Agaricales</taxon>
        <taxon>Agaricineae</taxon>
        <taxon>Hymenogastraceae</taxon>
        <taxon>Hebeloma</taxon>
    </lineage>
</organism>
<dbReference type="PANTHER" id="PTHR13489">
    <property type="entry name" value="MINI-CHROMOSOME MAINTENANCE COMPLEX-BINDING PROTEIN"/>
    <property type="match status" value="1"/>
</dbReference>
<dbReference type="GO" id="GO:0005634">
    <property type="term" value="C:nucleus"/>
    <property type="evidence" value="ECO:0007669"/>
    <property type="project" value="UniProtKB-SubCell"/>
</dbReference>
<dbReference type="InterPro" id="IPR019140">
    <property type="entry name" value="MCM_complex-bd"/>
</dbReference>
<gene>
    <name evidence="3" type="ORF">M413DRAFT_92981</name>
</gene>
<keyword evidence="2" id="KW-0539">Nucleus</keyword>
<evidence type="ECO:0000313" key="3">
    <source>
        <dbReference type="EMBL" id="KIM49017.1"/>
    </source>
</evidence>
<evidence type="ECO:0008006" key="5">
    <source>
        <dbReference type="Google" id="ProtNLM"/>
    </source>
</evidence>
<reference evidence="3 4" key="1">
    <citation type="submission" date="2014-04" db="EMBL/GenBank/DDBJ databases">
        <authorList>
            <consortium name="DOE Joint Genome Institute"/>
            <person name="Kuo A."/>
            <person name="Gay G."/>
            <person name="Dore J."/>
            <person name="Kohler A."/>
            <person name="Nagy L.G."/>
            <person name="Floudas D."/>
            <person name="Copeland A."/>
            <person name="Barry K.W."/>
            <person name="Cichocki N."/>
            <person name="Veneault-Fourrey C."/>
            <person name="LaButti K."/>
            <person name="Lindquist E.A."/>
            <person name="Lipzen A."/>
            <person name="Lundell T."/>
            <person name="Morin E."/>
            <person name="Murat C."/>
            <person name="Sun H."/>
            <person name="Tunlid A."/>
            <person name="Henrissat B."/>
            <person name="Grigoriev I.V."/>
            <person name="Hibbett D.S."/>
            <person name="Martin F."/>
            <person name="Nordberg H.P."/>
            <person name="Cantor M.N."/>
            <person name="Hua S.X."/>
        </authorList>
    </citation>
    <scope>NUCLEOTIDE SEQUENCE [LARGE SCALE GENOMIC DNA]</scope>
    <source>
        <strain evidence="4">h7</strain>
    </source>
</reference>
<dbReference type="STRING" id="686832.A0A0C2Z799"/>
<dbReference type="Proteomes" id="UP000053424">
    <property type="component" value="Unassembled WGS sequence"/>
</dbReference>
<dbReference type="PANTHER" id="PTHR13489:SF0">
    <property type="entry name" value="MINI-CHROMOSOME MAINTENANCE COMPLEX-BINDING PROTEIN"/>
    <property type="match status" value="1"/>
</dbReference>